<dbReference type="EMBL" id="PGUV01000007">
    <property type="protein sequence ID" value="PLS07621.1"/>
    <property type="molecule type" value="Genomic_DNA"/>
</dbReference>
<organism evidence="1 2">
    <name type="scientific">Bacillus halotolerans</name>
    <dbReference type="NCBI Taxonomy" id="260554"/>
    <lineage>
        <taxon>Bacteria</taxon>
        <taxon>Bacillati</taxon>
        <taxon>Bacillota</taxon>
        <taxon>Bacilli</taxon>
        <taxon>Bacillales</taxon>
        <taxon>Bacillaceae</taxon>
        <taxon>Bacillus</taxon>
    </lineage>
</organism>
<dbReference type="RefSeq" id="WP_101860465.1">
    <property type="nucleotide sequence ID" value="NZ_PGUV01000007.1"/>
</dbReference>
<comment type="caution">
    <text evidence="1">The sequence shown here is derived from an EMBL/GenBank/DDBJ whole genome shotgun (WGS) entry which is preliminary data.</text>
</comment>
<dbReference type="InterPro" id="IPR016181">
    <property type="entry name" value="Acyl_CoA_acyltransferase"/>
</dbReference>
<evidence type="ECO:0000313" key="1">
    <source>
        <dbReference type="EMBL" id="PLS07621.1"/>
    </source>
</evidence>
<gene>
    <name evidence="1" type="ORF">CUU63_10010</name>
</gene>
<reference evidence="1 2" key="1">
    <citation type="submission" date="2017-12" db="EMBL/GenBank/DDBJ databases">
        <title>Comparative Functional Genomics of Dry Heat Resistant strains isolated from the Viking Spacecraft.</title>
        <authorList>
            <person name="Seuylemezian A."/>
            <person name="Cooper K."/>
            <person name="Vaishampayan P."/>
        </authorList>
    </citation>
    <scope>NUCLEOTIDE SEQUENCE [LARGE SCALE GENOMIC DNA]</scope>
    <source>
        <strain evidence="1 2">V48-19</strain>
    </source>
</reference>
<name>A0A9Q6F239_9BACI</name>
<dbReference type="AlphaFoldDB" id="A0A9Q6F239"/>
<protein>
    <submittedName>
        <fullName evidence="1">Uncharacterized protein</fullName>
    </submittedName>
</protein>
<proteinExistence type="predicted"/>
<accession>A0A9Q6F239</accession>
<dbReference type="Proteomes" id="UP000234803">
    <property type="component" value="Unassembled WGS sequence"/>
</dbReference>
<dbReference type="SUPFAM" id="SSF55729">
    <property type="entry name" value="Acyl-CoA N-acyltransferases (Nat)"/>
    <property type="match status" value="1"/>
</dbReference>
<dbReference type="Gene3D" id="3.40.630.30">
    <property type="match status" value="1"/>
</dbReference>
<sequence length="192" mass="22763">MFLGKKKKRIKELEGYLSLMIKKKQEAERTLSIKETIIKNIIKITKDGRYQILEIIKDKDENDIIIIQNKREGYGGTDLDILIYQLTEPIRTDFFLIKFLTQIRENNIYIQDIITYEHNTSKGYGTIAMDYLKKVAHTERVPITGWISPADMDHYDRLIHFYQKNGFEVTYNEYSKPDTIIYKHDYLKTPSV</sequence>
<evidence type="ECO:0000313" key="2">
    <source>
        <dbReference type="Proteomes" id="UP000234803"/>
    </source>
</evidence>